<dbReference type="SUPFAM" id="SSF49265">
    <property type="entry name" value="Fibronectin type III"/>
    <property type="match status" value="1"/>
</dbReference>
<dbReference type="Gene3D" id="2.60.40.10">
    <property type="entry name" value="Immunoglobulins"/>
    <property type="match status" value="1"/>
</dbReference>
<name>A0A841EIJ2_9BACT</name>
<gene>
    <name evidence="2" type="ORF">HNP25_001647</name>
</gene>
<dbReference type="InterPro" id="IPR036116">
    <property type="entry name" value="FN3_sf"/>
</dbReference>
<dbReference type="Proteomes" id="UP000524404">
    <property type="component" value="Unassembled WGS sequence"/>
</dbReference>
<evidence type="ECO:0000313" key="3">
    <source>
        <dbReference type="Proteomes" id="UP000524404"/>
    </source>
</evidence>
<reference evidence="2 3" key="1">
    <citation type="submission" date="2020-08" db="EMBL/GenBank/DDBJ databases">
        <title>Functional genomics of gut bacteria from endangered species of beetles.</title>
        <authorList>
            <person name="Carlos-Shanley C."/>
        </authorList>
    </citation>
    <scope>NUCLEOTIDE SEQUENCE [LARGE SCALE GENOMIC DNA]</scope>
    <source>
        <strain evidence="2 3">S00070</strain>
    </source>
</reference>
<dbReference type="Pfam" id="PF13585">
    <property type="entry name" value="CHU_C"/>
    <property type="match status" value="1"/>
</dbReference>
<comment type="caution">
    <text evidence="2">The sequence shown here is derived from an EMBL/GenBank/DDBJ whole genome shotgun (WGS) entry which is preliminary data.</text>
</comment>
<dbReference type="InterPro" id="IPR026341">
    <property type="entry name" value="T9SS_type_B"/>
</dbReference>
<evidence type="ECO:0000256" key="1">
    <source>
        <dbReference type="SAM" id="SignalP"/>
    </source>
</evidence>
<dbReference type="AlphaFoldDB" id="A0A841EIJ2"/>
<proteinExistence type="predicted"/>
<accession>A0A841EIJ2</accession>
<dbReference type="NCBIfam" id="TIGR04131">
    <property type="entry name" value="Bac_Flav_CTERM"/>
    <property type="match status" value="1"/>
</dbReference>
<feature type="chain" id="PRO_5032402397" evidence="1">
    <location>
        <begin position="28"/>
        <end position="749"/>
    </location>
</feature>
<dbReference type="EMBL" id="JACHKT010000009">
    <property type="protein sequence ID" value="MBB6002995.1"/>
    <property type="molecule type" value="Genomic_DNA"/>
</dbReference>
<dbReference type="InterPro" id="IPR013783">
    <property type="entry name" value="Ig-like_fold"/>
</dbReference>
<feature type="signal peptide" evidence="1">
    <location>
        <begin position="1"/>
        <end position="27"/>
    </location>
</feature>
<dbReference type="RefSeq" id="WP_184133061.1">
    <property type="nucleotide sequence ID" value="NZ_JACHKT010000009.1"/>
</dbReference>
<organism evidence="2 3">
    <name type="scientific">Arcicella rosea</name>
    <dbReference type="NCBI Taxonomy" id="502909"/>
    <lineage>
        <taxon>Bacteria</taxon>
        <taxon>Pseudomonadati</taxon>
        <taxon>Bacteroidota</taxon>
        <taxon>Cytophagia</taxon>
        <taxon>Cytophagales</taxon>
        <taxon>Flectobacillaceae</taxon>
        <taxon>Arcicella</taxon>
    </lineage>
</organism>
<evidence type="ECO:0000313" key="2">
    <source>
        <dbReference type="EMBL" id="MBB6002995.1"/>
    </source>
</evidence>
<sequence>MNIILSKIAKILMCQIIIMLMSVNVYAQCINKAEPPGTMPGEFSINGTRVSVVGDGDGLANATNNVPIKICEGETITLKNTISATSTTGVNYWLMPASQYGSLTIPPSNPATANASYSSLSGDVSVTVNTSTSWYSGPGIYVITQGDNSGNGITSDYHHACQVVEIIKPSTPVVTYSVCNGDMIRVKLEANANNNYEEYTVRFTAIGSSFNPSFNVRPASYPTLVSSGPIPNRLDRVFTVQGQSKTGTCPAPVYTSPSISMTGTTIARPLISSITGTATPSEFEMAVFAQNNIQRKVFMRDPLTTVNYDYTNPVLNYTSTSTTTFDLVKVIVPNANRQYCFRTEAVDANCPVTTNVNLANLSSEEVCTTPANLTMVNSAVQVSWLRALTTITGGVYSDYRVERLLTDGVTIDKFFPAINNISTLTLTDDDVVCGKDYIYRVITNYGQKSTSQLLKIRATSTNPLAKITNVFADVQATNNLINVKGTFESGTGEPLPAEMLEYRFYRADSPNGSYQFLQATVPTINTINDATADINKQSYCYYMTWKDLCDRESVPSEKVCSIFLSSLVSVINWTPESSFSTTTDFYRVNKIDPITRQVIKPLADNLRNTYTFNTQGLPDSEGQVIYLQIEAKPTTGSISQNTRSNIAKIYRPSLLLSPDAFTPNNDGVNDKFIIYGKFIQKLKMTIFDHWGNAIFYDETDNFASNTQLGWDGTLKNGEKAIQGMYVFRLEAEDTTGQSITKEGTLFLTY</sequence>
<dbReference type="Gene3D" id="2.60.40.4070">
    <property type="match status" value="1"/>
</dbReference>
<keyword evidence="1" id="KW-0732">Signal</keyword>
<keyword evidence="3" id="KW-1185">Reference proteome</keyword>
<protein>
    <submittedName>
        <fullName evidence="2">Gliding motility-associated-like protein</fullName>
    </submittedName>
</protein>